<keyword evidence="5 8" id="KW-0560">Oxidoreductase</keyword>
<dbReference type="EMBL" id="CAQQ02143947">
    <property type="status" value="NOT_ANNOTATED_CDS"/>
    <property type="molecule type" value="Genomic_DNA"/>
</dbReference>
<dbReference type="EMBL" id="CAQQ02143951">
    <property type="status" value="NOT_ANNOTATED_CDS"/>
    <property type="molecule type" value="Genomic_DNA"/>
</dbReference>
<dbReference type="OMA" id="RIACRSE"/>
<reference evidence="10" key="1">
    <citation type="submission" date="2013-02" db="EMBL/GenBank/DDBJ databases">
        <authorList>
            <person name="Hughes D."/>
        </authorList>
    </citation>
    <scope>NUCLEOTIDE SEQUENCE</scope>
    <source>
        <strain>Durham</strain>
        <strain evidence="10">NC isolate 2 -- Noor lab</strain>
    </source>
</reference>
<evidence type="ECO:0000256" key="4">
    <source>
        <dbReference type="ARBA" id="ARBA00022723"/>
    </source>
</evidence>
<accession>T1GJG6</accession>
<dbReference type="HOGENOM" id="CLU_001570_28_0_1"/>
<dbReference type="EMBL" id="CAQQ02143948">
    <property type="status" value="NOT_ANNOTATED_CDS"/>
    <property type="molecule type" value="Genomic_DNA"/>
</dbReference>
<comment type="similarity">
    <text evidence="2 8">Belongs to the cytochrome P450 family.</text>
</comment>
<keyword evidence="4 8" id="KW-0479">Metal-binding</keyword>
<evidence type="ECO:0000256" key="3">
    <source>
        <dbReference type="ARBA" id="ARBA00022617"/>
    </source>
</evidence>
<evidence type="ECO:0000256" key="8">
    <source>
        <dbReference type="RuleBase" id="RU000461"/>
    </source>
</evidence>
<dbReference type="InterPro" id="IPR017972">
    <property type="entry name" value="Cyt_P450_CS"/>
</dbReference>
<dbReference type="GO" id="GO:0020037">
    <property type="term" value="F:heme binding"/>
    <property type="evidence" value="ECO:0007669"/>
    <property type="project" value="InterPro"/>
</dbReference>
<evidence type="ECO:0000256" key="2">
    <source>
        <dbReference type="ARBA" id="ARBA00010617"/>
    </source>
</evidence>
<keyword evidence="10" id="KW-1185">Reference proteome</keyword>
<dbReference type="STRING" id="36166.T1GJG6"/>
<dbReference type="InterPro" id="IPR050479">
    <property type="entry name" value="CYP11_CYP27_families"/>
</dbReference>
<dbReference type="EnsemblMetazoa" id="MESCA003612-RA">
    <property type="protein sequence ID" value="MESCA003612-PA"/>
    <property type="gene ID" value="MESCA003612"/>
</dbReference>
<reference evidence="9" key="2">
    <citation type="submission" date="2015-06" db="UniProtKB">
        <authorList>
            <consortium name="EnsemblMetazoa"/>
        </authorList>
    </citation>
    <scope>IDENTIFICATION</scope>
</reference>
<keyword evidence="3 8" id="KW-0349">Heme</keyword>
<protein>
    <recommendedName>
        <fullName evidence="11">Cytochrome P450</fullName>
    </recommendedName>
</protein>
<dbReference type="SUPFAM" id="SSF48264">
    <property type="entry name" value="Cytochrome P450"/>
    <property type="match status" value="2"/>
</dbReference>
<evidence type="ECO:0000313" key="9">
    <source>
        <dbReference type="EnsemblMetazoa" id="MESCA003612-PA"/>
    </source>
</evidence>
<comment type="cofactor">
    <cofactor evidence="1">
        <name>heme</name>
        <dbReference type="ChEBI" id="CHEBI:30413"/>
    </cofactor>
</comment>
<evidence type="ECO:0000256" key="6">
    <source>
        <dbReference type="ARBA" id="ARBA00023004"/>
    </source>
</evidence>
<evidence type="ECO:0000313" key="10">
    <source>
        <dbReference type="Proteomes" id="UP000015102"/>
    </source>
</evidence>
<sequence length="478" mass="54911">QGETWFKLRSRLTSHITSPRILQNFLPILNVIFDDFIEVLRTKRNPNTFCVENFQDVANLMSLEAVCTLMLGRRMGFLGQNLKEEDKVMKLAAAVKQLFISQRDSYYGLGLWKYIPTKTYRDFAKSEEIIYDIVSELVDEALAENELNSADDDVNSIFYSILQTKDLDIRDKKSAIIDFIAAGIETKLKYSCKKILNTKAKLLKRRTIWDIPGPRPLPFIGLNGYSISKNTSFPNFMKPMKYGQIVLEVTTSGIPIVNLFDRTDIETVLKYPSKYPFRPPTEIHVMYRLSRPDRYASLGNTLIFAINFIANHEEAPKRIVEEFGAFKSSYILQDALTKALYTKSCLQETYRLQPTAFCLARILEEDTTLSNYDLKAGTVLLCQNRIACRSEQNFPNATKYMPERWISEDKSSNIQLENSSIVVPFGIGKRTCPGKRFVEMELLFLAFDVKLAQPLETEFEFLLAPKTPVNIILKDRVY</sequence>
<dbReference type="GO" id="GO:0016705">
    <property type="term" value="F:oxidoreductase activity, acting on paired donors, with incorporation or reduction of molecular oxygen"/>
    <property type="evidence" value="ECO:0007669"/>
    <property type="project" value="InterPro"/>
</dbReference>
<keyword evidence="7 8" id="KW-0503">Monooxygenase</keyword>
<dbReference type="PROSITE" id="PS00086">
    <property type="entry name" value="CYTOCHROME_P450"/>
    <property type="match status" value="1"/>
</dbReference>
<keyword evidence="6 8" id="KW-0408">Iron</keyword>
<name>T1GJG6_MEGSC</name>
<dbReference type="InterPro" id="IPR036396">
    <property type="entry name" value="Cyt_P450_sf"/>
</dbReference>
<dbReference type="AlphaFoldDB" id="T1GJG6"/>
<dbReference type="EMBL" id="CAQQ02143949">
    <property type="status" value="NOT_ANNOTATED_CDS"/>
    <property type="molecule type" value="Genomic_DNA"/>
</dbReference>
<organism evidence="9 10">
    <name type="scientific">Megaselia scalaris</name>
    <name type="common">Humpbacked fly</name>
    <name type="synonym">Phora scalaris</name>
    <dbReference type="NCBI Taxonomy" id="36166"/>
    <lineage>
        <taxon>Eukaryota</taxon>
        <taxon>Metazoa</taxon>
        <taxon>Ecdysozoa</taxon>
        <taxon>Arthropoda</taxon>
        <taxon>Hexapoda</taxon>
        <taxon>Insecta</taxon>
        <taxon>Pterygota</taxon>
        <taxon>Neoptera</taxon>
        <taxon>Endopterygota</taxon>
        <taxon>Diptera</taxon>
        <taxon>Brachycera</taxon>
        <taxon>Muscomorpha</taxon>
        <taxon>Platypezoidea</taxon>
        <taxon>Phoridae</taxon>
        <taxon>Megaseliini</taxon>
        <taxon>Megaselia</taxon>
    </lineage>
</organism>
<dbReference type="PANTHER" id="PTHR24279">
    <property type="entry name" value="CYTOCHROME P450"/>
    <property type="match status" value="1"/>
</dbReference>
<dbReference type="Gene3D" id="1.10.630.10">
    <property type="entry name" value="Cytochrome P450"/>
    <property type="match status" value="2"/>
</dbReference>
<dbReference type="GO" id="GO:0004497">
    <property type="term" value="F:monooxygenase activity"/>
    <property type="evidence" value="ECO:0007669"/>
    <property type="project" value="UniProtKB-KW"/>
</dbReference>
<evidence type="ECO:0000256" key="1">
    <source>
        <dbReference type="ARBA" id="ARBA00001971"/>
    </source>
</evidence>
<dbReference type="EMBL" id="CAQQ02143950">
    <property type="status" value="NOT_ANNOTATED_CDS"/>
    <property type="molecule type" value="Genomic_DNA"/>
</dbReference>
<dbReference type="Pfam" id="PF00067">
    <property type="entry name" value="p450"/>
    <property type="match status" value="2"/>
</dbReference>
<proteinExistence type="inferred from homology"/>
<dbReference type="PANTHER" id="PTHR24279:SF120">
    <property type="entry name" value="CYTOCHROME P450"/>
    <property type="match status" value="1"/>
</dbReference>
<dbReference type="Proteomes" id="UP000015102">
    <property type="component" value="Unassembled WGS sequence"/>
</dbReference>
<dbReference type="PRINTS" id="PR00385">
    <property type="entry name" value="P450"/>
</dbReference>
<evidence type="ECO:0000256" key="5">
    <source>
        <dbReference type="ARBA" id="ARBA00023002"/>
    </source>
</evidence>
<dbReference type="GO" id="GO:0005506">
    <property type="term" value="F:iron ion binding"/>
    <property type="evidence" value="ECO:0007669"/>
    <property type="project" value="InterPro"/>
</dbReference>
<evidence type="ECO:0008006" key="11">
    <source>
        <dbReference type="Google" id="ProtNLM"/>
    </source>
</evidence>
<dbReference type="InterPro" id="IPR001128">
    <property type="entry name" value="Cyt_P450"/>
</dbReference>
<evidence type="ECO:0000256" key="7">
    <source>
        <dbReference type="ARBA" id="ARBA00023033"/>
    </source>
</evidence>